<proteinExistence type="predicted"/>
<protein>
    <submittedName>
        <fullName evidence="1">Sel1 repeat protein</fullName>
    </submittedName>
</protein>
<dbReference type="SUPFAM" id="SSF81901">
    <property type="entry name" value="HCP-like"/>
    <property type="match status" value="1"/>
</dbReference>
<dbReference type="SMART" id="SM00671">
    <property type="entry name" value="SEL1"/>
    <property type="match status" value="2"/>
</dbReference>
<evidence type="ECO:0000313" key="2">
    <source>
        <dbReference type="Proteomes" id="UP000004621"/>
    </source>
</evidence>
<evidence type="ECO:0000313" key="1">
    <source>
        <dbReference type="EMBL" id="EFC53125.1"/>
    </source>
</evidence>
<dbReference type="InterPro" id="IPR011990">
    <property type="entry name" value="TPR-like_helical_dom_sf"/>
</dbReference>
<dbReference type="Pfam" id="PF08238">
    <property type="entry name" value="Sel1"/>
    <property type="match status" value="3"/>
</dbReference>
<reference evidence="1 2" key="1">
    <citation type="submission" date="2010-01" db="EMBL/GenBank/DDBJ databases">
        <authorList>
            <person name="Weinstock G."/>
            <person name="Sodergren E."/>
            <person name="Clifton S."/>
            <person name="Fulton L."/>
            <person name="Fulton B."/>
            <person name="Courtney L."/>
            <person name="Fronick C."/>
            <person name="Harrison M."/>
            <person name="Strong C."/>
            <person name="Farmer C."/>
            <person name="Delahaunty K."/>
            <person name="Markovic C."/>
            <person name="Hall O."/>
            <person name="Minx P."/>
            <person name="Tomlinson C."/>
            <person name="Mitreva M."/>
            <person name="Nelson J."/>
            <person name="Hou S."/>
            <person name="Wollam A."/>
            <person name="Pepin K.H."/>
            <person name="Johnson M."/>
            <person name="Bhonagiri V."/>
            <person name="Nash W.E."/>
            <person name="Warren W."/>
            <person name="Chinwalla A."/>
            <person name="Mardis E.R."/>
            <person name="Wilson R.K."/>
        </authorList>
    </citation>
    <scope>NUCLEOTIDE SEQUENCE [LARGE SCALE GENOMIC DNA]</scope>
    <source>
        <strain evidence="1 2">NJ9703</strain>
    </source>
</reference>
<dbReference type="PANTHER" id="PTHR11102:SF160">
    <property type="entry name" value="ERAD-ASSOCIATED E3 UBIQUITIN-PROTEIN LIGASE COMPONENT HRD3"/>
    <property type="match status" value="1"/>
</dbReference>
<sequence length="152" mass="17178">MKNWLRKIAVALFGFGQMANTSDIPNFAETEQEAKQGNAASQFNLGLMYYLGKGATKDYKQAEHWFRRAAEQGDVEAQSNLGGLYYKGQGVAQDYEQAKYWFQKAAAQGFAKAQYDLGTIYFLVKALNKIMIKQLNGMKRRQNKGILMPNTI</sequence>
<dbReference type="InterPro" id="IPR050767">
    <property type="entry name" value="Sel1_AlgK"/>
</dbReference>
<comment type="caution">
    <text evidence="1">The sequence shown here is derived from an EMBL/GenBank/DDBJ whole genome shotgun (WGS) entry which is preliminary data.</text>
</comment>
<dbReference type="Gene3D" id="1.25.40.10">
    <property type="entry name" value="Tetratricopeptide repeat domain"/>
    <property type="match status" value="1"/>
</dbReference>
<dbReference type="InterPro" id="IPR006597">
    <property type="entry name" value="Sel1-like"/>
</dbReference>
<accession>A0A9W5IT39</accession>
<dbReference type="Proteomes" id="UP000004621">
    <property type="component" value="Unassembled WGS sequence"/>
</dbReference>
<dbReference type="RefSeq" id="WP_004518884.1">
    <property type="nucleotide sequence ID" value="NZ_ACEO02000001.1"/>
</dbReference>
<dbReference type="EMBL" id="ACEO02000001">
    <property type="protein sequence ID" value="EFC53125.1"/>
    <property type="molecule type" value="Genomic_DNA"/>
</dbReference>
<gene>
    <name evidence="1" type="ORF">NEISUBOT_03122</name>
</gene>
<dbReference type="AlphaFoldDB" id="A0A9W5IT39"/>
<dbReference type="PANTHER" id="PTHR11102">
    <property type="entry name" value="SEL-1-LIKE PROTEIN"/>
    <property type="match status" value="1"/>
</dbReference>
<name>A0A9W5IT39_NEISU</name>
<organism evidence="1 2">
    <name type="scientific">Neisseria subflava NJ9703</name>
    <dbReference type="NCBI Taxonomy" id="546268"/>
    <lineage>
        <taxon>Bacteria</taxon>
        <taxon>Pseudomonadati</taxon>
        <taxon>Pseudomonadota</taxon>
        <taxon>Betaproteobacteria</taxon>
        <taxon>Neisseriales</taxon>
        <taxon>Neisseriaceae</taxon>
        <taxon>Neisseria</taxon>
    </lineage>
</organism>